<feature type="domain" description="DUF4398" evidence="2">
    <location>
        <begin position="34"/>
        <end position="110"/>
    </location>
</feature>
<evidence type="ECO:0000313" key="3">
    <source>
        <dbReference type="EMBL" id="TYT27117.1"/>
    </source>
</evidence>
<dbReference type="AlphaFoldDB" id="A0A5D4XR03"/>
<keyword evidence="1" id="KW-0732">Signal</keyword>
<dbReference type="OrthoDB" id="5976068at2"/>
<proteinExistence type="predicted"/>
<feature type="chain" id="PRO_5023107812" evidence="1">
    <location>
        <begin position="28"/>
        <end position="128"/>
    </location>
</feature>
<dbReference type="RefSeq" id="WP_149103671.1">
    <property type="nucleotide sequence ID" value="NZ_VTFT01000001.1"/>
</dbReference>
<dbReference type="Pfam" id="PF14346">
    <property type="entry name" value="DUF4398"/>
    <property type="match status" value="1"/>
</dbReference>
<sequence>MPASFAQFRLALQALVCGCVLALTACASMPPPTAELNAAQQAVSRAADADADQYAADELQRARSLLTQAQAAMAAGRESEARDLATRADALAGLAAARSREAATDAELGQRRAEIADLRQRLRMEETP</sequence>
<protein>
    <submittedName>
        <fullName evidence="3">DUF4398 domain-containing protein</fullName>
    </submittedName>
</protein>
<dbReference type="InterPro" id="IPR025511">
    <property type="entry name" value="DUF4398"/>
</dbReference>
<comment type="caution">
    <text evidence="3">The sequence shown here is derived from an EMBL/GenBank/DDBJ whole genome shotgun (WGS) entry which is preliminary data.</text>
</comment>
<accession>A0A5D4XR03</accession>
<name>A0A5D4XR03_9GAMM</name>
<dbReference type="EMBL" id="VTFT01000001">
    <property type="protein sequence ID" value="TYT27117.1"/>
    <property type="molecule type" value="Genomic_DNA"/>
</dbReference>
<evidence type="ECO:0000259" key="2">
    <source>
        <dbReference type="Pfam" id="PF14346"/>
    </source>
</evidence>
<reference evidence="3 4" key="1">
    <citation type="submission" date="2019-08" db="EMBL/GenBank/DDBJ databases">
        <title>Luteimonas viscosus sp. nov., isolated from soil of a sunflower field.</title>
        <authorList>
            <person name="Jianli Z."/>
            <person name="Ying Z."/>
        </authorList>
    </citation>
    <scope>NUCLEOTIDE SEQUENCE [LARGE SCALE GENOMIC DNA]</scope>
    <source>
        <strain evidence="3 4">XBU10</strain>
    </source>
</reference>
<keyword evidence="4" id="KW-1185">Reference proteome</keyword>
<evidence type="ECO:0000256" key="1">
    <source>
        <dbReference type="SAM" id="SignalP"/>
    </source>
</evidence>
<feature type="signal peptide" evidence="1">
    <location>
        <begin position="1"/>
        <end position="27"/>
    </location>
</feature>
<organism evidence="3 4">
    <name type="scientific">Luteimonas viscosa</name>
    <dbReference type="NCBI Taxonomy" id="1132694"/>
    <lineage>
        <taxon>Bacteria</taxon>
        <taxon>Pseudomonadati</taxon>
        <taxon>Pseudomonadota</taxon>
        <taxon>Gammaproteobacteria</taxon>
        <taxon>Lysobacterales</taxon>
        <taxon>Lysobacteraceae</taxon>
        <taxon>Luteimonas</taxon>
    </lineage>
</organism>
<dbReference type="Gene3D" id="1.20.1270.390">
    <property type="match status" value="1"/>
</dbReference>
<gene>
    <name evidence="3" type="ORF">FZO89_13090</name>
</gene>
<dbReference type="Proteomes" id="UP000324973">
    <property type="component" value="Unassembled WGS sequence"/>
</dbReference>
<evidence type="ECO:0000313" key="4">
    <source>
        <dbReference type="Proteomes" id="UP000324973"/>
    </source>
</evidence>